<keyword evidence="2" id="KW-1185">Reference proteome</keyword>
<dbReference type="AlphaFoldDB" id="A0A4Y2U3N2"/>
<proteinExistence type="predicted"/>
<dbReference type="InterPro" id="IPR008042">
    <property type="entry name" value="Retrotrans_Pao"/>
</dbReference>
<name>A0A4Y2U3N2_ARAVE</name>
<sequence length="299" mass="34929">METHVFEDASTNVYGAVTYIRHKMPFEVQFVLSKTRVAPVKKLTLPRLELLREIPEEITELKGFKTLVQNITVQKPEHLIHYLLDKCPSWDKVVHVAAWCLRFIKNLQNTNDKIKTFLLTNEFEEAQNFILKYVQEHAFAEEIQRLKINKPIKTYSKLLALCPYFDGNDILRVGGRLRHANLHDNTKYPVILPKEHVVTDFIIQHYHLKYLHAGNQLFRSAIRQRYWILCAPVEIKRIIWKCVRCARLRSAFCQQLMGDLPPSRVNPSRAFSNVGVDLSGLLQVKSRKVKTHEDMPAYL</sequence>
<dbReference type="PANTHER" id="PTHR47331">
    <property type="entry name" value="PHD-TYPE DOMAIN-CONTAINING PROTEIN"/>
    <property type="match status" value="1"/>
</dbReference>
<dbReference type="Pfam" id="PF05380">
    <property type="entry name" value="Peptidase_A17"/>
    <property type="match status" value="1"/>
</dbReference>
<dbReference type="OrthoDB" id="6425443at2759"/>
<comment type="caution">
    <text evidence="1">The sequence shown here is derived from an EMBL/GenBank/DDBJ whole genome shotgun (WGS) entry which is preliminary data.</text>
</comment>
<reference evidence="1 2" key="1">
    <citation type="journal article" date="2019" name="Sci. Rep.">
        <title>Orb-weaving spider Araneus ventricosus genome elucidates the spidroin gene catalogue.</title>
        <authorList>
            <person name="Kono N."/>
            <person name="Nakamura H."/>
            <person name="Ohtoshi R."/>
            <person name="Moran D.A.P."/>
            <person name="Shinohara A."/>
            <person name="Yoshida Y."/>
            <person name="Fujiwara M."/>
            <person name="Mori M."/>
            <person name="Tomita M."/>
            <person name="Arakawa K."/>
        </authorList>
    </citation>
    <scope>NUCLEOTIDE SEQUENCE [LARGE SCALE GENOMIC DNA]</scope>
</reference>
<evidence type="ECO:0000313" key="1">
    <source>
        <dbReference type="EMBL" id="GBO07448.1"/>
    </source>
</evidence>
<protein>
    <recommendedName>
        <fullName evidence="3">Integrase zinc-binding domain-containing protein</fullName>
    </recommendedName>
</protein>
<organism evidence="1 2">
    <name type="scientific">Araneus ventricosus</name>
    <name type="common">Orbweaver spider</name>
    <name type="synonym">Epeira ventricosa</name>
    <dbReference type="NCBI Taxonomy" id="182803"/>
    <lineage>
        <taxon>Eukaryota</taxon>
        <taxon>Metazoa</taxon>
        <taxon>Ecdysozoa</taxon>
        <taxon>Arthropoda</taxon>
        <taxon>Chelicerata</taxon>
        <taxon>Arachnida</taxon>
        <taxon>Araneae</taxon>
        <taxon>Araneomorphae</taxon>
        <taxon>Entelegynae</taxon>
        <taxon>Araneoidea</taxon>
        <taxon>Araneidae</taxon>
        <taxon>Araneus</taxon>
    </lineage>
</organism>
<dbReference type="Proteomes" id="UP000499080">
    <property type="component" value="Unassembled WGS sequence"/>
</dbReference>
<evidence type="ECO:0008006" key="3">
    <source>
        <dbReference type="Google" id="ProtNLM"/>
    </source>
</evidence>
<gene>
    <name evidence="1" type="ORF">AVEN_251895_1</name>
</gene>
<dbReference type="EMBL" id="BGPR01033493">
    <property type="protein sequence ID" value="GBO07448.1"/>
    <property type="molecule type" value="Genomic_DNA"/>
</dbReference>
<accession>A0A4Y2U3N2</accession>
<evidence type="ECO:0000313" key="2">
    <source>
        <dbReference type="Proteomes" id="UP000499080"/>
    </source>
</evidence>